<keyword evidence="6 7" id="KW-0472">Membrane</keyword>
<dbReference type="EMBL" id="JABFBC010000002">
    <property type="protein sequence ID" value="NNU81433.1"/>
    <property type="molecule type" value="Genomic_DNA"/>
</dbReference>
<dbReference type="CDD" id="cd06173">
    <property type="entry name" value="MFS_MefA_like"/>
    <property type="match status" value="1"/>
</dbReference>
<dbReference type="Proteomes" id="UP000572377">
    <property type="component" value="Unassembled WGS sequence"/>
</dbReference>
<accession>A0A849L596</accession>
<dbReference type="GO" id="GO:0005886">
    <property type="term" value="C:plasma membrane"/>
    <property type="evidence" value="ECO:0007669"/>
    <property type="project" value="UniProtKB-SubCell"/>
</dbReference>
<name>A0A849L596_9RHOB</name>
<evidence type="ECO:0000256" key="1">
    <source>
        <dbReference type="ARBA" id="ARBA00004651"/>
    </source>
</evidence>
<evidence type="ECO:0000256" key="5">
    <source>
        <dbReference type="ARBA" id="ARBA00022989"/>
    </source>
</evidence>
<keyword evidence="2" id="KW-0813">Transport</keyword>
<organism evidence="8 9">
    <name type="scientific">Halovulum dunhuangense</name>
    <dbReference type="NCBI Taxonomy" id="1505036"/>
    <lineage>
        <taxon>Bacteria</taxon>
        <taxon>Pseudomonadati</taxon>
        <taxon>Pseudomonadota</taxon>
        <taxon>Alphaproteobacteria</taxon>
        <taxon>Rhodobacterales</taxon>
        <taxon>Paracoccaceae</taxon>
        <taxon>Halovulum</taxon>
    </lineage>
</organism>
<dbReference type="Gene3D" id="1.20.1250.20">
    <property type="entry name" value="MFS general substrate transporter like domains"/>
    <property type="match status" value="1"/>
</dbReference>
<evidence type="ECO:0000256" key="3">
    <source>
        <dbReference type="ARBA" id="ARBA00022475"/>
    </source>
</evidence>
<evidence type="ECO:0000256" key="6">
    <source>
        <dbReference type="ARBA" id="ARBA00023136"/>
    </source>
</evidence>
<feature type="transmembrane region" description="Helical" evidence="7">
    <location>
        <begin position="21"/>
        <end position="41"/>
    </location>
</feature>
<feature type="transmembrane region" description="Helical" evidence="7">
    <location>
        <begin position="47"/>
        <end position="71"/>
    </location>
</feature>
<evidence type="ECO:0000256" key="2">
    <source>
        <dbReference type="ARBA" id="ARBA00022448"/>
    </source>
</evidence>
<feature type="transmembrane region" description="Helical" evidence="7">
    <location>
        <begin position="378"/>
        <end position="397"/>
    </location>
</feature>
<dbReference type="InterPro" id="IPR036259">
    <property type="entry name" value="MFS_trans_sf"/>
</dbReference>
<comment type="caution">
    <text evidence="8">The sequence shown here is derived from an EMBL/GenBank/DDBJ whole genome shotgun (WGS) entry which is preliminary data.</text>
</comment>
<protein>
    <submittedName>
        <fullName evidence="8">MFS transporter</fullName>
    </submittedName>
</protein>
<gene>
    <name evidence="8" type="ORF">HMH01_13405</name>
</gene>
<feature type="transmembrane region" description="Helical" evidence="7">
    <location>
        <begin position="83"/>
        <end position="102"/>
    </location>
</feature>
<proteinExistence type="predicted"/>
<feature type="transmembrane region" description="Helical" evidence="7">
    <location>
        <begin position="260"/>
        <end position="280"/>
    </location>
</feature>
<dbReference type="SUPFAM" id="SSF103473">
    <property type="entry name" value="MFS general substrate transporter"/>
    <property type="match status" value="1"/>
</dbReference>
<keyword evidence="5 7" id="KW-1133">Transmembrane helix</keyword>
<feature type="transmembrane region" description="Helical" evidence="7">
    <location>
        <begin position="133"/>
        <end position="154"/>
    </location>
</feature>
<feature type="transmembrane region" description="Helical" evidence="7">
    <location>
        <begin position="226"/>
        <end position="248"/>
    </location>
</feature>
<dbReference type="PANTHER" id="PTHR23513:SF11">
    <property type="entry name" value="STAPHYLOFERRIN A TRANSPORTER"/>
    <property type="match status" value="1"/>
</dbReference>
<feature type="transmembrane region" description="Helical" evidence="7">
    <location>
        <begin position="292"/>
        <end position="309"/>
    </location>
</feature>
<keyword evidence="3" id="KW-1003">Cell membrane</keyword>
<feature type="transmembrane region" description="Helical" evidence="7">
    <location>
        <begin position="108"/>
        <end position="126"/>
    </location>
</feature>
<reference evidence="8 9" key="1">
    <citation type="submission" date="2020-05" db="EMBL/GenBank/DDBJ databases">
        <title>Gimesia benthica sp. nov., a novel planctomycete isolated from a deep-sea water sample of the Northwest Indian Ocean.</title>
        <authorList>
            <person name="Wang J."/>
            <person name="Ruan C."/>
            <person name="Song L."/>
            <person name="Zhu Y."/>
            <person name="Li A."/>
            <person name="Zheng X."/>
            <person name="Wang L."/>
            <person name="Lu Z."/>
            <person name="Huang Y."/>
            <person name="Du W."/>
            <person name="Zhou Y."/>
            <person name="Huang L."/>
            <person name="Dai X."/>
        </authorList>
    </citation>
    <scope>NUCLEOTIDE SEQUENCE [LARGE SCALE GENOMIC DNA]</scope>
    <source>
        <strain evidence="8 9">YYQ-30</strain>
    </source>
</reference>
<evidence type="ECO:0000313" key="9">
    <source>
        <dbReference type="Proteomes" id="UP000572377"/>
    </source>
</evidence>
<dbReference type="PANTHER" id="PTHR23513">
    <property type="entry name" value="INTEGRAL MEMBRANE EFFLUX PROTEIN-RELATED"/>
    <property type="match status" value="1"/>
</dbReference>
<keyword evidence="4 7" id="KW-0812">Transmembrane</keyword>
<dbReference type="Pfam" id="PF05977">
    <property type="entry name" value="MFS_3"/>
    <property type="match status" value="1"/>
</dbReference>
<evidence type="ECO:0000256" key="4">
    <source>
        <dbReference type="ARBA" id="ARBA00022692"/>
    </source>
</evidence>
<dbReference type="InterPro" id="IPR010290">
    <property type="entry name" value="TM_effector"/>
</dbReference>
<dbReference type="AlphaFoldDB" id="A0A849L596"/>
<comment type="subcellular location">
    <subcellularLocation>
        <location evidence="1">Cell membrane</location>
        <topology evidence="1">Multi-pass membrane protein</topology>
    </subcellularLocation>
</comment>
<feature type="transmembrane region" description="Helical" evidence="7">
    <location>
        <begin position="315"/>
        <end position="338"/>
    </location>
</feature>
<evidence type="ECO:0000256" key="7">
    <source>
        <dbReference type="SAM" id="Phobius"/>
    </source>
</evidence>
<sequence length="401" mass="41030">MKVNGSLAAIRSPAFRLYLMGNAFALQATWIQRITIAWLAWDLSASASFVGWIAFLGFAPTLVSGPVFGALVDRSPVRRAATISQAAMFALAVLLALTHWAGALGQTALAGFALAIGIVTSAHHPIRMSLAPLLVPVSAVGSVANLASINFNLARSVGPAIGGFLIANFGIGTAMWVTAACLLPYQIVLPFLRTRDLSLSSPPETTLLRGLASGFRFAWRTGRIRAILLVTLIAAVIGRGMLELLPLIADGIFARGPAGLGLLTSAAGIGALGAALMVLMLPVPRPGEVPPAGLVASFASIGLCGVLAISQSWPLTVAATGLLGGTATVMGISMQAALQPALPDDYRGRVMSLWVMTGVGGSALGALFLGAMAEIAGLRAGTLLPCAAGVALLVLAARRGR</sequence>
<keyword evidence="9" id="KW-1185">Reference proteome</keyword>
<evidence type="ECO:0000313" key="8">
    <source>
        <dbReference type="EMBL" id="NNU81433.1"/>
    </source>
</evidence>
<feature type="transmembrane region" description="Helical" evidence="7">
    <location>
        <begin position="350"/>
        <end position="372"/>
    </location>
</feature>
<feature type="transmembrane region" description="Helical" evidence="7">
    <location>
        <begin position="160"/>
        <end position="185"/>
    </location>
</feature>